<evidence type="ECO:0000313" key="1">
    <source>
        <dbReference type="EMBL" id="MQL75012.1"/>
    </source>
</evidence>
<proteinExistence type="predicted"/>
<accession>A0A843TR65</accession>
<protein>
    <submittedName>
        <fullName evidence="1">Uncharacterized protein</fullName>
    </submittedName>
</protein>
<organism evidence="1 2">
    <name type="scientific">Colocasia esculenta</name>
    <name type="common">Wild taro</name>
    <name type="synonym">Arum esculentum</name>
    <dbReference type="NCBI Taxonomy" id="4460"/>
    <lineage>
        <taxon>Eukaryota</taxon>
        <taxon>Viridiplantae</taxon>
        <taxon>Streptophyta</taxon>
        <taxon>Embryophyta</taxon>
        <taxon>Tracheophyta</taxon>
        <taxon>Spermatophyta</taxon>
        <taxon>Magnoliopsida</taxon>
        <taxon>Liliopsida</taxon>
        <taxon>Araceae</taxon>
        <taxon>Aroideae</taxon>
        <taxon>Colocasieae</taxon>
        <taxon>Colocasia</taxon>
    </lineage>
</organism>
<keyword evidence="2" id="KW-1185">Reference proteome</keyword>
<reference evidence="1" key="1">
    <citation type="submission" date="2017-07" db="EMBL/GenBank/DDBJ databases">
        <title>Taro Niue Genome Assembly and Annotation.</title>
        <authorList>
            <person name="Atibalentja N."/>
            <person name="Keating K."/>
            <person name="Fields C.J."/>
        </authorList>
    </citation>
    <scope>NUCLEOTIDE SEQUENCE</scope>
    <source>
        <strain evidence="1">Niue_2</strain>
        <tissue evidence="1">Leaf</tissue>
    </source>
</reference>
<comment type="caution">
    <text evidence="1">The sequence shown here is derived from an EMBL/GenBank/DDBJ whole genome shotgun (WGS) entry which is preliminary data.</text>
</comment>
<dbReference type="AlphaFoldDB" id="A0A843TR65"/>
<gene>
    <name evidence="1" type="ORF">Taro_007384</name>
</gene>
<dbReference type="Proteomes" id="UP000652761">
    <property type="component" value="Unassembled WGS sequence"/>
</dbReference>
<sequence length="210" mass="22352">MCWCHVGGARRDSHPCCGELVGHVLVVPWFSVAPGQQAVTVFCHVALSGRLMPVSMAGVSVRPVALSRHPWAAHPRRGPLTRRVKVVNATGRCRVLKAQAGYPFPLSLLLPFSLSLRRPLPPLFSPLCVSGCSCCCAACVVSVVARLVRAVAARLALDSLAVAFLVWRTLASQSRRGGGLCVVSWCRGVCVERGGGVHSDVKGPSWVHSS</sequence>
<name>A0A843TR65_COLES</name>
<evidence type="ECO:0000313" key="2">
    <source>
        <dbReference type="Proteomes" id="UP000652761"/>
    </source>
</evidence>
<dbReference type="EMBL" id="NMUH01000231">
    <property type="protein sequence ID" value="MQL75012.1"/>
    <property type="molecule type" value="Genomic_DNA"/>
</dbReference>